<sequence length="99" mass="11024">MWTAKLDYGSSLRGLIRIRSEFSSISTSFLLPLMTMDEGNESCAADRRIRSRTDRTERGSKSPVSTSTGRGTTSEKKFERALSIGSTSAWRERIDRGGD</sequence>
<reference evidence="1" key="1">
    <citation type="submission" date="2022-02" db="EMBL/GenBank/DDBJ databases">
        <title>Plant Genome Project.</title>
        <authorList>
            <person name="Zhang R.-G."/>
        </authorList>
    </citation>
    <scope>NUCLEOTIDE SEQUENCE</scope>
    <source>
        <strain evidence="1">AT1</strain>
    </source>
</reference>
<evidence type="ECO:0000313" key="1">
    <source>
        <dbReference type="EMBL" id="KAI8547333.1"/>
    </source>
</evidence>
<accession>A0ACC0N439</accession>
<organism evidence="1 2">
    <name type="scientific">Rhododendron molle</name>
    <name type="common">Chinese azalea</name>
    <name type="synonym">Azalea mollis</name>
    <dbReference type="NCBI Taxonomy" id="49168"/>
    <lineage>
        <taxon>Eukaryota</taxon>
        <taxon>Viridiplantae</taxon>
        <taxon>Streptophyta</taxon>
        <taxon>Embryophyta</taxon>
        <taxon>Tracheophyta</taxon>
        <taxon>Spermatophyta</taxon>
        <taxon>Magnoliopsida</taxon>
        <taxon>eudicotyledons</taxon>
        <taxon>Gunneridae</taxon>
        <taxon>Pentapetalae</taxon>
        <taxon>asterids</taxon>
        <taxon>Ericales</taxon>
        <taxon>Ericaceae</taxon>
        <taxon>Ericoideae</taxon>
        <taxon>Rhodoreae</taxon>
        <taxon>Rhododendron</taxon>
    </lineage>
</organism>
<dbReference type="EMBL" id="CM046394">
    <property type="protein sequence ID" value="KAI8547333.1"/>
    <property type="molecule type" value="Genomic_DNA"/>
</dbReference>
<proteinExistence type="predicted"/>
<keyword evidence="2" id="KW-1185">Reference proteome</keyword>
<gene>
    <name evidence="1" type="ORF">RHMOL_Rhmol07G0187100</name>
</gene>
<evidence type="ECO:0000313" key="2">
    <source>
        <dbReference type="Proteomes" id="UP001062846"/>
    </source>
</evidence>
<name>A0ACC0N439_RHOML</name>
<dbReference type="Proteomes" id="UP001062846">
    <property type="component" value="Chromosome 7"/>
</dbReference>
<comment type="caution">
    <text evidence="1">The sequence shown here is derived from an EMBL/GenBank/DDBJ whole genome shotgun (WGS) entry which is preliminary data.</text>
</comment>
<protein>
    <submittedName>
        <fullName evidence="1">Uncharacterized protein</fullName>
    </submittedName>
</protein>